<sequence>MRATKCRARLDEPIGQRLQAISTALSPVCVEPLHDSGSALYQSPSNCCKNKQERSIGPIYCV</sequence>
<reference evidence="1 2" key="1">
    <citation type="submission" date="2007-03" db="EMBL/GenBank/DDBJ databases">
        <title>Complete sequence of Shewanella loihica PV-4.</title>
        <authorList>
            <consortium name="US DOE Joint Genome Institute"/>
            <person name="Copeland A."/>
            <person name="Lucas S."/>
            <person name="Lapidus A."/>
            <person name="Barry K."/>
            <person name="Detter J.C."/>
            <person name="Glavina del Rio T."/>
            <person name="Hammon N."/>
            <person name="Israni S."/>
            <person name="Dalin E."/>
            <person name="Tice H."/>
            <person name="Pitluck S."/>
            <person name="Chain P."/>
            <person name="Malfatti S."/>
            <person name="Shin M."/>
            <person name="Vergez L."/>
            <person name="Schmutz J."/>
            <person name="Larimer F."/>
            <person name="Land M."/>
            <person name="Hauser L."/>
            <person name="Kyrpides N."/>
            <person name="Mikhailova N."/>
            <person name="Romine M.F."/>
            <person name="Serres G."/>
            <person name="Fredrickson J."/>
            <person name="Tiedje J."/>
            <person name="Richardson P."/>
        </authorList>
    </citation>
    <scope>NUCLEOTIDE SEQUENCE [LARGE SCALE GENOMIC DNA]</scope>
    <source>
        <strain evidence="2">ATCC BAA-1088 / PV-4</strain>
    </source>
</reference>
<organism evidence="1 2">
    <name type="scientific">Shewanella loihica (strain ATCC BAA-1088 / PV-4)</name>
    <dbReference type="NCBI Taxonomy" id="323850"/>
    <lineage>
        <taxon>Bacteria</taxon>
        <taxon>Pseudomonadati</taxon>
        <taxon>Pseudomonadota</taxon>
        <taxon>Gammaproteobacteria</taxon>
        <taxon>Alteromonadales</taxon>
        <taxon>Shewanellaceae</taxon>
        <taxon>Shewanella</taxon>
    </lineage>
</organism>
<protein>
    <submittedName>
        <fullName evidence="1">Uncharacterized protein</fullName>
    </submittedName>
</protein>
<dbReference type="STRING" id="323850.Shew_0043"/>
<keyword evidence="2" id="KW-1185">Reference proteome</keyword>
<proteinExistence type="predicted"/>
<dbReference type="KEGG" id="slo:Shew_0043"/>
<dbReference type="Proteomes" id="UP000001558">
    <property type="component" value="Chromosome"/>
</dbReference>
<name>A3Q8W8_SHELP</name>
<dbReference type="AlphaFoldDB" id="A3Q8W8"/>
<gene>
    <name evidence="1" type="ordered locus">Shew_0043</name>
</gene>
<dbReference type="HOGENOM" id="CLU_184309_0_0_6"/>
<evidence type="ECO:0000313" key="2">
    <source>
        <dbReference type="Proteomes" id="UP000001558"/>
    </source>
</evidence>
<dbReference type="EMBL" id="CP000606">
    <property type="protein sequence ID" value="ABO21916.1"/>
    <property type="molecule type" value="Genomic_DNA"/>
</dbReference>
<accession>A3Q8W8</accession>
<evidence type="ECO:0000313" key="1">
    <source>
        <dbReference type="EMBL" id="ABO21916.1"/>
    </source>
</evidence>